<evidence type="ECO:0000256" key="7">
    <source>
        <dbReference type="PROSITE-ProRule" id="PRU01360"/>
    </source>
</evidence>
<keyword evidence="4 7" id="KW-0812">Transmembrane</keyword>
<keyword evidence="11" id="KW-1185">Reference proteome</keyword>
<dbReference type="InterPro" id="IPR039426">
    <property type="entry name" value="TonB-dep_rcpt-like"/>
</dbReference>
<keyword evidence="5 7" id="KW-0472">Membrane</keyword>
<dbReference type="InterPro" id="IPR023997">
    <property type="entry name" value="TonB-dep_OMP_SusC/RagA_CS"/>
</dbReference>
<dbReference type="RefSeq" id="WP_188953829.1">
    <property type="nucleotide sequence ID" value="NZ_BMIB01000003.1"/>
</dbReference>
<proteinExistence type="inferred from homology"/>
<dbReference type="Proteomes" id="UP000627292">
    <property type="component" value="Unassembled WGS sequence"/>
</dbReference>
<protein>
    <submittedName>
        <fullName evidence="10">SusC/RagA family TonB-linked outer membrane protein</fullName>
    </submittedName>
</protein>
<evidence type="ECO:0000313" key="10">
    <source>
        <dbReference type="EMBL" id="GGH71586.1"/>
    </source>
</evidence>
<dbReference type="GO" id="GO:0009279">
    <property type="term" value="C:cell outer membrane"/>
    <property type="evidence" value="ECO:0007669"/>
    <property type="project" value="UniProtKB-SubCell"/>
</dbReference>
<sequence length="1030" mass="111863">MMKCLIMAGMLLLSAGCLFAQTRTVTGSVTGDSSNVPLAGATVSVKGTATSVVTDVKGVFSIQGPPGTFTLEVSYIGYTTLTVPVAAGTPTVSVQLSRDNAELGAVVVTALGLTRQARTLTYSTQTVKGEELTAVKTPNLINSLNGKVAGVQINRTSGGVGGAVRITMRGDKSTRNSQPLFVIDGLPVVNPTGGVKVDIYATMPDNGDILSTLNPDDIESINFLKGASAAALYGSAGSNGVVLVTTRKGRSGISKVDYSGSVTFDKAYVLPQLQNSYLQTTPTTATNMGSRESWGAKGGSTDHVKDFFRTGTTFINNVSFTSGSEKASNLFSYSNTSNKGIVPTSQFDQHNVNYRNSSKLLDNRLTLDANFMGSLQKVKNRMVPGTYFNPLTGLYLFPRGLNFADYANNYEYFSSSRYLNAQNWWNLHLDKGYTGTDEQQNPYWILNRNAITTHNKNAYVSASLNYKLNSWLAIQGRGNYNYYYSEAERDIYATTLSVISGTNGKVYNNKIDSRTLYSDLLLIGNKDLSKNLSFSFTAGASIQDIKRINTTLENAFLSYPNIFAQSNLIFPGTNDNGRHYKIENHRIQTQSVFASVQLGYQNKLFLDLTDRQEWSSTLTFTPRQTYNYYSAGANAVLSDVFNLPAVVNFAKLRASYATVGNGIEDNRTNPQPNIDAGTYVSPDGAPVKAGGLYLRPELNKSVEVGTEWRLFNNRFTLDVTWYKSNITHQFFKDVSIIGGVAAGTKGDISAGNIQNAGIELVLGYKVVSQKHFTWNTGLNFTRNKNTIKQLFPSEVSVDPNVKYTLDGGALNYVKQGGSFGDIYGNTYKRNASGQIIVDANGAPQRDETNLYLGNPNPRWIMGWNNSFNYHKFTLNVLVDGKFGGKVLSLSEPYYDAMGVSKRTADARDAGGVEVTNAVNGAGQSWKGTTTAQNYYNAISGGGKNVIHEAYMYSATAVRLREVALTYKTALNGKVFRDVTVGVIGSNLFFFKKSAPFDPEQVSGVYPGGVGIDVFGMPAYRSIGISVKCGL</sequence>
<dbReference type="InterPro" id="IPR012910">
    <property type="entry name" value="Plug_dom"/>
</dbReference>
<dbReference type="Gene3D" id="2.40.170.20">
    <property type="entry name" value="TonB-dependent receptor, beta-barrel domain"/>
    <property type="match status" value="1"/>
</dbReference>
<evidence type="ECO:0000256" key="2">
    <source>
        <dbReference type="ARBA" id="ARBA00022448"/>
    </source>
</evidence>
<evidence type="ECO:0000256" key="1">
    <source>
        <dbReference type="ARBA" id="ARBA00004571"/>
    </source>
</evidence>
<organism evidence="10 11">
    <name type="scientific">Filimonas zeae</name>
    <dbReference type="NCBI Taxonomy" id="1737353"/>
    <lineage>
        <taxon>Bacteria</taxon>
        <taxon>Pseudomonadati</taxon>
        <taxon>Bacteroidota</taxon>
        <taxon>Chitinophagia</taxon>
        <taxon>Chitinophagales</taxon>
        <taxon>Chitinophagaceae</taxon>
        <taxon>Filimonas</taxon>
    </lineage>
</organism>
<name>A0A917J0W7_9BACT</name>
<keyword evidence="6 7" id="KW-0998">Cell outer membrane</keyword>
<dbReference type="EMBL" id="BMIB01000003">
    <property type="protein sequence ID" value="GGH71586.1"/>
    <property type="molecule type" value="Genomic_DNA"/>
</dbReference>
<evidence type="ECO:0000256" key="8">
    <source>
        <dbReference type="SAM" id="SignalP"/>
    </source>
</evidence>
<evidence type="ECO:0000256" key="6">
    <source>
        <dbReference type="ARBA" id="ARBA00023237"/>
    </source>
</evidence>
<keyword evidence="3 7" id="KW-1134">Transmembrane beta strand</keyword>
<feature type="domain" description="TonB-dependent receptor plug" evidence="9">
    <location>
        <begin position="118"/>
        <end position="241"/>
    </location>
</feature>
<dbReference type="Gene3D" id="2.170.130.10">
    <property type="entry name" value="TonB-dependent receptor, plug domain"/>
    <property type="match status" value="1"/>
</dbReference>
<dbReference type="NCBIfam" id="TIGR04056">
    <property type="entry name" value="OMP_RagA_SusC"/>
    <property type="match status" value="1"/>
</dbReference>
<dbReference type="Gene3D" id="2.60.40.1120">
    <property type="entry name" value="Carboxypeptidase-like, regulatory domain"/>
    <property type="match status" value="1"/>
</dbReference>
<dbReference type="SUPFAM" id="SSF56935">
    <property type="entry name" value="Porins"/>
    <property type="match status" value="1"/>
</dbReference>
<dbReference type="InterPro" id="IPR036942">
    <property type="entry name" value="Beta-barrel_TonB_sf"/>
</dbReference>
<dbReference type="InterPro" id="IPR008969">
    <property type="entry name" value="CarboxyPept-like_regulatory"/>
</dbReference>
<feature type="signal peptide" evidence="8">
    <location>
        <begin position="1"/>
        <end position="20"/>
    </location>
</feature>
<comment type="caution">
    <text evidence="10">The sequence shown here is derived from an EMBL/GenBank/DDBJ whole genome shotgun (WGS) entry which is preliminary data.</text>
</comment>
<comment type="subcellular location">
    <subcellularLocation>
        <location evidence="1 7">Cell outer membrane</location>
        <topology evidence="1 7">Multi-pass membrane protein</topology>
    </subcellularLocation>
</comment>
<dbReference type="InterPro" id="IPR023996">
    <property type="entry name" value="TonB-dep_OMP_SusC/RagA"/>
</dbReference>
<dbReference type="SUPFAM" id="SSF49464">
    <property type="entry name" value="Carboxypeptidase regulatory domain-like"/>
    <property type="match status" value="1"/>
</dbReference>
<dbReference type="Pfam" id="PF07715">
    <property type="entry name" value="Plug"/>
    <property type="match status" value="1"/>
</dbReference>
<accession>A0A917J0W7</accession>
<keyword evidence="8" id="KW-0732">Signal</keyword>
<evidence type="ECO:0000259" key="9">
    <source>
        <dbReference type="Pfam" id="PF07715"/>
    </source>
</evidence>
<evidence type="ECO:0000256" key="3">
    <source>
        <dbReference type="ARBA" id="ARBA00022452"/>
    </source>
</evidence>
<comment type="similarity">
    <text evidence="7">Belongs to the TonB-dependent receptor family.</text>
</comment>
<dbReference type="Pfam" id="PF13715">
    <property type="entry name" value="CarbopepD_reg_2"/>
    <property type="match status" value="1"/>
</dbReference>
<dbReference type="AlphaFoldDB" id="A0A917J0W7"/>
<reference evidence="10" key="1">
    <citation type="journal article" date="2014" name="Int. J. Syst. Evol. Microbiol.">
        <title>Complete genome sequence of Corynebacterium casei LMG S-19264T (=DSM 44701T), isolated from a smear-ripened cheese.</title>
        <authorList>
            <consortium name="US DOE Joint Genome Institute (JGI-PGF)"/>
            <person name="Walter F."/>
            <person name="Albersmeier A."/>
            <person name="Kalinowski J."/>
            <person name="Ruckert C."/>
        </authorList>
    </citation>
    <scope>NUCLEOTIDE SEQUENCE</scope>
    <source>
        <strain evidence="10">CGMCC 1.15290</strain>
    </source>
</reference>
<reference evidence="10" key="2">
    <citation type="submission" date="2020-09" db="EMBL/GenBank/DDBJ databases">
        <authorList>
            <person name="Sun Q."/>
            <person name="Zhou Y."/>
        </authorList>
    </citation>
    <scope>NUCLEOTIDE SEQUENCE</scope>
    <source>
        <strain evidence="10">CGMCC 1.15290</strain>
    </source>
</reference>
<dbReference type="InterPro" id="IPR037066">
    <property type="entry name" value="Plug_dom_sf"/>
</dbReference>
<dbReference type="PROSITE" id="PS51257">
    <property type="entry name" value="PROKAR_LIPOPROTEIN"/>
    <property type="match status" value="1"/>
</dbReference>
<gene>
    <name evidence="10" type="ORF">GCM10011379_31080</name>
</gene>
<evidence type="ECO:0000256" key="4">
    <source>
        <dbReference type="ARBA" id="ARBA00022692"/>
    </source>
</evidence>
<evidence type="ECO:0000256" key="5">
    <source>
        <dbReference type="ARBA" id="ARBA00023136"/>
    </source>
</evidence>
<keyword evidence="2 7" id="KW-0813">Transport</keyword>
<dbReference type="NCBIfam" id="TIGR04057">
    <property type="entry name" value="SusC_RagA_signa"/>
    <property type="match status" value="1"/>
</dbReference>
<dbReference type="PROSITE" id="PS52016">
    <property type="entry name" value="TONB_DEPENDENT_REC_3"/>
    <property type="match status" value="1"/>
</dbReference>
<evidence type="ECO:0000313" key="11">
    <source>
        <dbReference type="Proteomes" id="UP000627292"/>
    </source>
</evidence>
<feature type="chain" id="PRO_5037848163" evidence="8">
    <location>
        <begin position="21"/>
        <end position="1030"/>
    </location>
</feature>